<feature type="domain" description="Superoxide dismutase copper/zinc binding" evidence="4">
    <location>
        <begin position="36"/>
        <end position="96"/>
    </location>
</feature>
<evidence type="ECO:0000313" key="5">
    <source>
        <dbReference type="EMBL" id="TPX51116.1"/>
    </source>
</evidence>
<keyword evidence="3" id="KW-0732">Signal</keyword>
<name>A0A507DHU8_9FUNG</name>
<accession>A0A507DHU8</accession>
<protein>
    <recommendedName>
        <fullName evidence="4">Superoxide dismutase copper/zinc binding domain-containing protein</fullName>
    </recommendedName>
</protein>
<feature type="transmembrane region" description="Helical" evidence="2">
    <location>
        <begin position="376"/>
        <end position="394"/>
    </location>
</feature>
<sequence>MASLVILATSFWSAANAQGLMVVHATIKGAKGYNIAGEVTFTTLKDSVKVDAFIDGLPLNGHPWHIHTTAIKGGNCSTAGGHFQETGLLMEQCGALDQTGRKTCKPTSNYTVQAIHGASVNPWIGIRCAFQGFRVSSVIKLPLSYPSLPTHVLPNTHHIIIKYATTNDSLMDSDLDLDLSAPATLSDLQESNIKSFLWGVLVIWQCLVVKNALYLYYRKRKSRSWLIYVMNAGQSVSMLIKTLSAAVYACLVGLDCSARAWMMTMFLLFGVELIYGLLLLKLLLFTPFRRAAQTFFVVAVTVHFLVVLSGTIMSSYAINTTTGICVNKYPILYKQQYTVEAIIEVGTFCFLVHGLAQQSDAMAIFEQLKNNEHLRVFLAMIFITMKIIFTYRPITVFDASVLTHGVDTARSGLVCWALDREDHKVCRALEKSMSTGASDRNKNAHRDKVITESNVGKSISWSLDLPSNNARNVVKSRYDTEDWEGFGKDSYDDGALASVDESGKRKHEGPGKRWTLTIDDTIEEKSSAEDSHKSREREVQQEP</sequence>
<evidence type="ECO:0000256" key="2">
    <source>
        <dbReference type="SAM" id="Phobius"/>
    </source>
</evidence>
<dbReference type="VEuPathDB" id="FungiDB:SeMB42_g01041"/>
<feature type="transmembrane region" description="Helical" evidence="2">
    <location>
        <begin position="260"/>
        <end position="283"/>
    </location>
</feature>
<comment type="caution">
    <text evidence="5">The sequence shown here is derived from an EMBL/GenBank/DDBJ whole genome shotgun (WGS) entry which is preliminary data.</text>
</comment>
<dbReference type="OrthoDB" id="2140419at2759"/>
<dbReference type="EMBL" id="QEAM01000008">
    <property type="protein sequence ID" value="TPX51116.1"/>
    <property type="molecule type" value="Genomic_DNA"/>
</dbReference>
<feature type="transmembrane region" description="Helical" evidence="2">
    <location>
        <begin position="337"/>
        <end position="356"/>
    </location>
</feature>
<dbReference type="VEuPathDB" id="FungiDB:SeMB42_g01040"/>
<evidence type="ECO:0000313" key="6">
    <source>
        <dbReference type="Proteomes" id="UP000320475"/>
    </source>
</evidence>
<organism evidence="5 6">
    <name type="scientific">Synchytrium endobioticum</name>
    <dbReference type="NCBI Taxonomy" id="286115"/>
    <lineage>
        <taxon>Eukaryota</taxon>
        <taxon>Fungi</taxon>
        <taxon>Fungi incertae sedis</taxon>
        <taxon>Chytridiomycota</taxon>
        <taxon>Chytridiomycota incertae sedis</taxon>
        <taxon>Chytridiomycetes</taxon>
        <taxon>Synchytriales</taxon>
        <taxon>Synchytriaceae</taxon>
        <taxon>Synchytrium</taxon>
    </lineage>
</organism>
<reference evidence="5 6" key="1">
    <citation type="journal article" date="2019" name="Sci. Rep.">
        <title>Comparative genomics of chytrid fungi reveal insights into the obligate biotrophic and pathogenic lifestyle of Synchytrium endobioticum.</title>
        <authorList>
            <person name="van de Vossenberg B.T.L.H."/>
            <person name="Warris S."/>
            <person name="Nguyen H.D.T."/>
            <person name="van Gent-Pelzer M.P.E."/>
            <person name="Joly D.L."/>
            <person name="van de Geest H.C."/>
            <person name="Bonants P.J.M."/>
            <person name="Smith D.S."/>
            <person name="Levesque C.A."/>
            <person name="van der Lee T.A.J."/>
        </authorList>
    </citation>
    <scope>NUCLEOTIDE SEQUENCE [LARGE SCALE GENOMIC DNA]</scope>
    <source>
        <strain evidence="5 6">LEV6574</strain>
    </source>
</reference>
<dbReference type="Gene3D" id="2.60.40.200">
    <property type="entry name" value="Superoxide dismutase, copper/zinc binding domain"/>
    <property type="match status" value="1"/>
</dbReference>
<evidence type="ECO:0000256" key="1">
    <source>
        <dbReference type="SAM" id="MobiDB-lite"/>
    </source>
</evidence>
<gene>
    <name evidence="5" type="ORF">SeLEV6574_g00487</name>
</gene>
<dbReference type="InterPro" id="IPR001424">
    <property type="entry name" value="SOD_Cu_Zn_dom"/>
</dbReference>
<keyword evidence="2" id="KW-0472">Membrane</keyword>
<dbReference type="AlphaFoldDB" id="A0A507DHU8"/>
<dbReference type="SUPFAM" id="SSF49329">
    <property type="entry name" value="Cu,Zn superoxide dismutase-like"/>
    <property type="match status" value="1"/>
</dbReference>
<dbReference type="Proteomes" id="UP000320475">
    <property type="component" value="Unassembled WGS sequence"/>
</dbReference>
<feature type="chain" id="PRO_5021250883" description="Superoxide dismutase copper/zinc binding domain-containing protein" evidence="3">
    <location>
        <begin position="18"/>
        <end position="543"/>
    </location>
</feature>
<dbReference type="GO" id="GO:0046872">
    <property type="term" value="F:metal ion binding"/>
    <property type="evidence" value="ECO:0007669"/>
    <property type="project" value="InterPro"/>
</dbReference>
<evidence type="ECO:0000259" key="4">
    <source>
        <dbReference type="Pfam" id="PF00080"/>
    </source>
</evidence>
<dbReference type="Pfam" id="PF00080">
    <property type="entry name" value="Sod_Cu"/>
    <property type="match status" value="1"/>
</dbReference>
<feature type="signal peptide" evidence="3">
    <location>
        <begin position="1"/>
        <end position="17"/>
    </location>
</feature>
<proteinExistence type="predicted"/>
<keyword evidence="2" id="KW-1133">Transmembrane helix</keyword>
<feature type="transmembrane region" description="Helical" evidence="2">
    <location>
        <begin position="295"/>
        <end position="317"/>
    </location>
</feature>
<feature type="compositionally biased region" description="Basic and acidic residues" evidence="1">
    <location>
        <begin position="523"/>
        <end position="543"/>
    </location>
</feature>
<dbReference type="InterPro" id="IPR036423">
    <property type="entry name" value="SOD-like_Cu/Zn_dom_sf"/>
</dbReference>
<dbReference type="GO" id="GO:0006801">
    <property type="term" value="P:superoxide metabolic process"/>
    <property type="evidence" value="ECO:0007669"/>
    <property type="project" value="InterPro"/>
</dbReference>
<feature type="region of interest" description="Disordered" evidence="1">
    <location>
        <begin position="490"/>
        <end position="543"/>
    </location>
</feature>
<feature type="transmembrane region" description="Helical" evidence="2">
    <location>
        <begin position="196"/>
        <end position="217"/>
    </location>
</feature>
<evidence type="ECO:0000256" key="3">
    <source>
        <dbReference type="SAM" id="SignalP"/>
    </source>
</evidence>
<keyword evidence="2" id="KW-0812">Transmembrane</keyword>